<evidence type="ECO:0000256" key="7">
    <source>
        <dbReference type="ARBA" id="ARBA00022777"/>
    </source>
</evidence>
<keyword evidence="9" id="KW-0902">Two-component regulatory system</keyword>
<dbReference type="Gene3D" id="1.10.287.130">
    <property type="match status" value="1"/>
</dbReference>
<feature type="domain" description="Histidine kinase" evidence="11">
    <location>
        <begin position="236"/>
        <end position="447"/>
    </location>
</feature>
<dbReference type="PROSITE" id="PS50885">
    <property type="entry name" value="HAMP"/>
    <property type="match status" value="1"/>
</dbReference>
<dbReference type="InterPro" id="IPR003660">
    <property type="entry name" value="HAMP_dom"/>
</dbReference>
<keyword evidence="10" id="KW-0472">Membrane</keyword>
<name>A0A7T6AQR7_9BACT</name>
<dbReference type="SMART" id="SM00387">
    <property type="entry name" value="HATPase_c"/>
    <property type="match status" value="1"/>
</dbReference>
<dbReference type="SUPFAM" id="SSF47384">
    <property type="entry name" value="Homodimeric domain of signal transducing histidine kinase"/>
    <property type="match status" value="1"/>
</dbReference>
<gene>
    <name evidence="13" type="ORF">HP555_09480</name>
</gene>
<evidence type="ECO:0000256" key="8">
    <source>
        <dbReference type="ARBA" id="ARBA00022840"/>
    </source>
</evidence>
<dbReference type="SUPFAM" id="SSF55874">
    <property type="entry name" value="ATPase domain of HSP90 chaperone/DNA topoisomerase II/histidine kinase"/>
    <property type="match status" value="1"/>
</dbReference>
<dbReference type="CDD" id="cd00082">
    <property type="entry name" value="HisKA"/>
    <property type="match status" value="1"/>
</dbReference>
<dbReference type="GO" id="GO:0005524">
    <property type="term" value="F:ATP binding"/>
    <property type="evidence" value="ECO:0007669"/>
    <property type="project" value="UniProtKB-KW"/>
</dbReference>
<comment type="catalytic activity">
    <reaction evidence="1">
        <text>ATP + protein L-histidine = ADP + protein N-phospho-L-histidine.</text>
        <dbReference type="EC" id="2.7.13.3"/>
    </reaction>
</comment>
<dbReference type="Gene3D" id="6.10.340.10">
    <property type="match status" value="1"/>
</dbReference>
<keyword evidence="14" id="KW-1185">Reference proteome</keyword>
<evidence type="ECO:0000256" key="10">
    <source>
        <dbReference type="SAM" id="Phobius"/>
    </source>
</evidence>
<dbReference type="PANTHER" id="PTHR43065">
    <property type="entry name" value="SENSOR HISTIDINE KINASE"/>
    <property type="match status" value="1"/>
</dbReference>
<dbReference type="InterPro" id="IPR003661">
    <property type="entry name" value="HisK_dim/P_dom"/>
</dbReference>
<dbReference type="EC" id="2.7.13.3" evidence="3"/>
<dbReference type="SUPFAM" id="SSF158472">
    <property type="entry name" value="HAMP domain-like"/>
    <property type="match status" value="1"/>
</dbReference>
<keyword evidence="10" id="KW-1133">Transmembrane helix</keyword>
<organism evidence="13 14">
    <name type="scientific">Desulfobulbus oligotrophicus</name>
    <dbReference type="NCBI Taxonomy" id="1909699"/>
    <lineage>
        <taxon>Bacteria</taxon>
        <taxon>Pseudomonadati</taxon>
        <taxon>Thermodesulfobacteriota</taxon>
        <taxon>Desulfobulbia</taxon>
        <taxon>Desulfobulbales</taxon>
        <taxon>Desulfobulbaceae</taxon>
        <taxon>Desulfobulbus</taxon>
    </lineage>
</organism>
<dbReference type="PROSITE" id="PS50109">
    <property type="entry name" value="HIS_KIN"/>
    <property type="match status" value="1"/>
</dbReference>
<accession>A0A7T6AQR7</accession>
<dbReference type="AlphaFoldDB" id="A0A7T6AQR7"/>
<dbReference type="Pfam" id="PF02518">
    <property type="entry name" value="HATPase_c"/>
    <property type="match status" value="1"/>
</dbReference>
<protein>
    <recommendedName>
        <fullName evidence="3">histidine kinase</fullName>
        <ecNumber evidence="3">2.7.13.3</ecNumber>
    </recommendedName>
</protein>
<dbReference type="PRINTS" id="PR00344">
    <property type="entry name" value="BCTRLSENSOR"/>
</dbReference>
<keyword evidence="4" id="KW-0597">Phosphoprotein</keyword>
<evidence type="ECO:0000256" key="5">
    <source>
        <dbReference type="ARBA" id="ARBA00022679"/>
    </source>
</evidence>
<dbReference type="InterPro" id="IPR004358">
    <property type="entry name" value="Sig_transdc_His_kin-like_C"/>
</dbReference>
<evidence type="ECO:0000256" key="1">
    <source>
        <dbReference type="ARBA" id="ARBA00000085"/>
    </source>
</evidence>
<proteinExistence type="predicted"/>
<dbReference type="GO" id="GO:0000155">
    <property type="term" value="F:phosphorelay sensor kinase activity"/>
    <property type="evidence" value="ECO:0007669"/>
    <property type="project" value="InterPro"/>
</dbReference>
<evidence type="ECO:0000313" key="14">
    <source>
        <dbReference type="Proteomes" id="UP000596092"/>
    </source>
</evidence>
<sequence length="451" mass="50486">MSFLSYVDLVTTERKMEILEYIYNVHNNILEARRYEKNYFLYGNQDSLYENIASTQKVTEIIDTILHVDEKLAVNNQLIELDAQIKVYTNSIRDLLATIQETDTGKDGNIEDKIRHYGKIISDISEDIVNFEKTQIHSMVSLLREQLIVWASVAIVTGIILSFFSISFVFKPIAAIKKATVAIAQGRFNKIDVINTKDEIQQVMEAFNIMVSELERRQDQLIQAEKLSSLGTLTAGVAHQLNNPLNNISTSCQIAIDEFTDGDPAFVRRMLQNIDQETLRARDVVKSLLEFSRTQEFALRTASLVDVVQKAVLLAKSQVSPDISMTVDVPQHLVLPLDIQRMQEVFINLIINAAQAILRQGSITITATEDIGAQEVIVEISDTGQGIAEKNLARIFDPFFTTKEEGHGTGLGLSVVYGIVQQHQGTITVQSQIGQGTSFFIHLPCPVKIVT</sequence>
<dbReference type="EMBL" id="CP054140">
    <property type="protein sequence ID" value="QQG66083.1"/>
    <property type="molecule type" value="Genomic_DNA"/>
</dbReference>
<dbReference type="Proteomes" id="UP000596092">
    <property type="component" value="Chromosome"/>
</dbReference>
<keyword evidence="8" id="KW-0067">ATP-binding</keyword>
<dbReference type="InterPro" id="IPR005467">
    <property type="entry name" value="His_kinase_dom"/>
</dbReference>
<dbReference type="SMART" id="SM00388">
    <property type="entry name" value="HisKA"/>
    <property type="match status" value="1"/>
</dbReference>
<evidence type="ECO:0000256" key="4">
    <source>
        <dbReference type="ARBA" id="ARBA00022553"/>
    </source>
</evidence>
<evidence type="ECO:0000256" key="9">
    <source>
        <dbReference type="ARBA" id="ARBA00023012"/>
    </source>
</evidence>
<evidence type="ECO:0000256" key="6">
    <source>
        <dbReference type="ARBA" id="ARBA00022741"/>
    </source>
</evidence>
<dbReference type="KEGG" id="dog:HP555_09480"/>
<dbReference type="Pfam" id="PF00512">
    <property type="entry name" value="HisKA"/>
    <property type="match status" value="1"/>
</dbReference>
<evidence type="ECO:0000256" key="2">
    <source>
        <dbReference type="ARBA" id="ARBA00004370"/>
    </source>
</evidence>
<evidence type="ECO:0000259" key="11">
    <source>
        <dbReference type="PROSITE" id="PS50109"/>
    </source>
</evidence>
<keyword evidence="7" id="KW-0418">Kinase</keyword>
<evidence type="ECO:0000256" key="3">
    <source>
        <dbReference type="ARBA" id="ARBA00012438"/>
    </source>
</evidence>
<feature type="domain" description="HAMP" evidence="12">
    <location>
        <begin position="167"/>
        <end position="219"/>
    </location>
</feature>
<keyword evidence="6" id="KW-0547">Nucleotide-binding</keyword>
<comment type="subcellular location">
    <subcellularLocation>
        <location evidence="2">Membrane</location>
    </subcellularLocation>
</comment>
<dbReference type="CDD" id="cd06225">
    <property type="entry name" value="HAMP"/>
    <property type="match status" value="1"/>
</dbReference>
<evidence type="ECO:0000259" key="12">
    <source>
        <dbReference type="PROSITE" id="PS50885"/>
    </source>
</evidence>
<evidence type="ECO:0000313" key="13">
    <source>
        <dbReference type="EMBL" id="QQG66083.1"/>
    </source>
</evidence>
<reference evidence="13 14" key="1">
    <citation type="submission" date="2020-05" db="EMBL/GenBank/DDBJ databases">
        <title>Complete genome of Desulfobulbus oligotrophicus.</title>
        <authorList>
            <person name="Podar M."/>
        </authorList>
    </citation>
    <scope>NUCLEOTIDE SEQUENCE [LARGE SCALE GENOMIC DNA]</scope>
    <source>
        <strain evidence="13 14">Prop6</strain>
    </source>
</reference>
<dbReference type="Gene3D" id="3.30.565.10">
    <property type="entry name" value="Histidine kinase-like ATPase, C-terminal domain"/>
    <property type="match status" value="1"/>
</dbReference>
<keyword evidence="5" id="KW-0808">Transferase</keyword>
<dbReference type="Pfam" id="PF00672">
    <property type="entry name" value="HAMP"/>
    <property type="match status" value="1"/>
</dbReference>
<dbReference type="GO" id="GO:0016020">
    <property type="term" value="C:membrane"/>
    <property type="evidence" value="ECO:0007669"/>
    <property type="project" value="UniProtKB-SubCell"/>
</dbReference>
<dbReference type="PANTHER" id="PTHR43065:SF46">
    <property type="entry name" value="C4-DICARBOXYLATE TRANSPORT SENSOR PROTEIN DCTB"/>
    <property type="match status" value="1"/>
</dbReference>
<dbReference type="InterPro" id="IPR003594">
    <property type="entry name" value="HATPase_dom"/>
</dbReference>
<feature type="transmembrane region" description="Helical" evidence="10">
    <location>
        <begin position="147"/>
        <end position="170"/>
    </location>
</feature>
<keyword evidence="10" id="KW-0812">Transmembrane</keyword>
<dbReference type="InterPro" id="IPR036890">
    <property type="entry name" value="HATPase_C_sf"/>
</dbReference>
<dbReference type="InterPro" id="IPR036097">
    <property type="entry name" value="HisK_dim/P_sf"/>
</dbReference>
<dbReference type="SMART" id="SM00304">
    <property type="entry name" value="HAMP"/>
    <property type="match status" value="1"/>
</dbReference>